<evidence type="ECO:0000313" key="1">
    <source>
        <dbReference type="EMBL" id="GBM94305.1"/>
    </source>
</evidence>
<name>A0A4Y2JX15_ARAVE</name>
<dbReference type="AlphaFoldDB" id="A0A4Y2JX15"/>
<protein>
    <recommendedName>
        <fullName evidence="3">Reverse transcriptase RNase H-like domain-containing protein</fullName>
    </recommendedName>
</protein>
<proteinExistence type="predicted"/>
<dbReference type="OrthoDB" id="8065209at2759"/>
<accession>A0A4Y2JX15</accession>
<evidence type="ECO:0008006" key="3">
    <source>
        <dbReference type="Google" id="ProtNLM"/>
    </source>
</evidence>
<gene>
    <name evidence="1" type="ORF">AVEN_29813_1</name>
</gene>
<reference evidence="1 2" key="1">
    <citation type="journal article" date="2019" name="Sci. Rep.">
        <title>Orb-weaving spider Araneus ventricosus genome elucidates the spidroin gene catalogue.</title>
        <authorList>
            <person name="Kono N."/>
            <person name="Nakamura H."/>
            <person name="Ohtoshi R."/>
            <person name="Moran D.A.P."/>
            <person name="Shinohara A."/>
            <person name="Yoshida Y."/>
            <person name="Fujiwara M."/>
            <person name="Mori M."/>
            <person name="Tomita M."/>
            <person name="Arakawa K."/>
        </authorList>
    </citation>
    <scope>NUCLEOTIDE SEQUENCE [LARGE SCALE GENOMIC DNA]</scope>
</reference>
<dbReference type="Proteomes" id="UP000499080">
    <property type="component" value="Unassembled WGS sequence"/>
</dbReference>
<evidence type="ECO:0000313" key="2">
    <source>
        <dbReference type="Proteomes" id="UP000499080"/>
    </source>
</evidence>
<sequence length="123" mass="14100">MIEERNFIIYTDHKPLIYALHQEGEKCSPPNVRHLEFVSQFTTDMRHVPGNQSSVADAFSLISIINFEDFGIDYNEMACSQKNDEMLRSLHWSETGLKLKPMNLGSKVIYCDVSTGFYKTVCS</sequence>
<organism evidence="1 2">
    <name type="scientific">Araneus ventricosus</name>
    <name type="common">Orbweaver spider</name>
    <name type="synonym">Epeira ventricosa</name>
    <dbReference type="NCBI Taxonomy" id="182803"/>
    <lineage>
        <taxon>Eukaryota</taxon>
        <taxon>Metazoa</taxon>
        <taxon>Ecdysozoa</taxon>
        <taxon>Arthropoda</taxon>
        <taxon>Chelicerata</taxon>
        <taxon>Arachnida</taxon>
        <taxon>Araneae</taxon>
        <taxon>Araneomorphae</taxon>
        <taxon>Entelegynae</taxon>
        <taxon>Araneoidea</taxon>
        <taxon>Araneidae</taxon>
        <taxon>Araneus</taxon>
    </lineage>
</organism>
<comment type="caution">
    <text evidence="1">The sequence shown here is derived from an EMBL/GenBank/DDBJ whole genome shotgun (WGS) entry which is preliminary data.</text>
</comment>
<keyword evidence="2" id="KW-1185">Reference proteome</keyword>
<dbReference type="EMBL" id="BGPR01003956">
    <property type="protein sequence ID" value="GBM94305.1"/>
    <property type="molecule type" value="Genomic_DNA"/>
</dbReference>